<accession>A0A2H1JHN4</accession>
<proteinExistence type="predicted"/>
<evidence type="ECO:0000313" key="1">
    <source>
        <dbReference type="EMBL" id="SMX87026.1"/>
    </source>
</evidence>
<organism evidence="1 2">
    <name type="scientific">Brevibacterium aurantiacum</name>
    <dbReference type="NCBI Taxonomy" id="273384"/>
    <lineage>
        <taxon>Bacteria</taxon>
        <taxon>Bacillati</taxon>
        <taxon>Actinomycetota</taxon>
        <taxon>Actinomycetes</taxon>
        <taxon>Micrococcales</taxon>
        <taxon>Brevibacteriaceae</taxon>
        <taxon>Brevibacterium</taxon>
    </lineage>
</organism>
<dbReference type="RefSeq" id="WP_101583935.1">
    <property type="nucleotide sequence ID" value="NZ_BJME01000014.1"/>
</dbReference>
<dbReference type="Pfam" id="PF20199">
    <property type="entry name" value="RepSA"/>
    <property type="match status" value="1"/>
</dbReference>
<comment type="caution">
    <text evidence="1">The sequence shown here is derived from an EMBL/GenBank/DDBJ whole genome shotgun (WGS) entry which is preliminary data.</text>
</comment>
<name>A0A2H1JHN4_BREAU</name>
<evidence type="ECO:0008006" key="3">
    <source>
        <dbReference type="Google" id="ProtNLM"/>
    </source>
</evidence>
<dbReference type="InterPro" id="IPR046828">
    <property type="entry name" value="RepSA"/>
</dbReference>
<dbReference type="AlphaFoldDB" id="A0A2H1JHN4"/>
<evidence type="ECO:0000313" key="2">
    <source>
        <dbReference type="Proteomes" id="UP000234525"/>
    </source>
</evidence>
<gene>
    <name evidence="1" type="ORF">BAUR9175_02448</name>
</gene>
<dbReference type="EMBL" id="FXZB01000016">
    <property type="protein sequence ID" value="SMX87026.1"/>
    <property type="molecule type" value="Genomic_DNA"/>
</dbReference>
<keyword evidence="2" id="KW-1185">Reference proteome</keyword>
<sequence length="358" mass="39095">MVAAEQVALARVVARRKCARKVMTASGEMVNCGSRSFLTCPKCARVYRRDWQAILSDGVRGAGSGREVFVLLTLTAPSFGKVHRVPKAGRSVSRCACGRQHSERDRVLRGVPVSPGSYDYAAQAAFNRDMGQLWRFSQIALHRALPDRFEVAAVREWQARGVLHMHCLIRVEGMSMPRASLVSLIEQTCAGVVAPSPIDEGRSWRWGRQSDVQVVGLDGGSARKAIAYLGKILGYVVKDLGIEAVENRSAEATAHVEALHTAARDDMACTKECAGRSCGHRRHRSLGAGSHSVSRSKEWSVLRRKTLKEQRRVWAKEHLGDASCEGDRGVESMSFAEALAIHREAFLTGVYGSGGSVP</sequence>
<reference evidence="1" key="1">
    <citation type="submission" date="2017-03" db="EMBL/GenBank/DDBJ databases">
        <authorList>
            <person name="Monnet C."/>
        </authorList>
    </citation>
    <scope>NUCLEOTIDE SEQUENCE [LARGE SCALE GENOMIC DNA]</scope>
    <source>
        <strain evidence="1">ATCC 9175</strain>
    </source>
</reference>
<dbReference type="Proteomes" id="UP000234525">
    <property type="component" value="Unassembled WGS sequence"/>
</dbReference>
<protein>
    <recommendedName>
        <fullName evidence="3">Replication initiation protein</fullName>
    </recommendedName>
</protein>